<dbReference type="Gene3D" id="1.10.40.30">
    <property type="entry name" value="Fumarase/aspartase (C-terminal domain)"/>
    <property type="match status" value="1"/>
</dbReference>
<keyword evidence="2" id="KW-0456">Lyase</keyword>
<dbReference type="Gene3D" id="1.10.275.10">
    <property type="entry name" value="Fumarase/aspartase (N-terminal domain)"/>
    <property type="match status" value="1"/>
</dbReference>
<dbReference type="Gene3D" id="1.20.200.10">
    <property type="entry name" value="Fumarase/aspartase (Central domain)"/>
    <property type="match status" value="1"/>
</dbReference>
<dbReference type="Proteomes" id="UP000249005">
    <property type="component" value="Chromosome 1"/>
</dbReference>
<protein>
    <submittedName>
        <fullName evidence="2">Aspartate ammonia-lyase</fullName>
        <ecNumber evidence="2">4.3.1.1</ecNumber>
    </submittedName>
</protein>
<sequence length="475" mass="51966">MRVEKDSVGTLEVPDDVYYGIQTVRGKANFDVSPKTFNDYPNVLKAYAEVKKACAFANRDINALAPEKAEAISKACDEIVAGKLAGQFPVNVFRGCGTSANMNMNEVIANRANEILTGKRGYDQVHPNTHVNMCQSSNDIFPTVESVVIYREIGTLLETIPLLENALEAKSREFADVVKIARTSLQDALPITLGQAFSGYVAAIKRNRLLLEGYQNTFREAILGATAVGTGMGVMPGFIENVYKYMSDIVGFPMHRHENLIDGMQNADHFIILSAYVKAIAGMVGKIANDFRQLSSGPRGGFNELILPDMGASCAIMPDKVNPVIPELMVQMMHQVCANDWGISLSVPSGETDIVPSAVINFMGSLESMEILTKGIKLFTTHCVEGLGANVEVCHRYAEGSTSLATMVSALYGYEIGNKIAKISYEQGVTCKEVAIQENLLPLDVAEELFDIKKLTELESTVAMFEKYKDIRRVN</sequence>
<proteinExistence type="predicted"/>
<dbReference type="Pfam" id="PF00206">
    <property type="entry name" value="Lyase_1"/>
    <property type="match status" value="1"/>
</dbReference>
<dbReference type="EMBL" id="LS483470">
    <property type="protein sequence ID" value="SQI39145.1"/>
    <property type="molecule type" value="Genomic_DNA"/>
</dbReference>
<dbReference type="PANTHER" id="PTHR42696">
    <property type="entry name" value="ASPARTATE AMMONIA-LYASE"/>
    <property type="match status" value="1"/>
</dbReference>
<dbReference type="KEGG" id="lri:NCTC12151_01347"/>
<organism evidence="2 3">
    <name type="scientific">Leminorella richardii</name>
    <dbReference type="NCBI Taxonomy" id="158841"/>
    <lineage>
        <taxon>Bacteria</taxon>
        <taxon>Pseudomonadati</taxon>
        <taxon>Pseudomonadota</taxon>
        <taxon>Gammaproteobacteria</taxon>
        <taxon>Enterobacterales</taxon>
        <taxon>Budviciaceae</taxon>
        <taxon>Leminorella</taxon>
    </lineage>
</organism>
<dbReference type="InterPro" id="IPR024083">
    <property type="entry name" value="Fumarase/histidase_N"/>
</dbReference>
<name>A0A2X4XGX8_9GAMM</name>
<evidence type="ECO:0000313" key="2">
    <source>
        <dbReference type="EMBL" id="SQI39145.1"/>
    </source>
</evidence>
<dbReference type="InterPro" id="IPR051546">
    <property type="entry name" value="Aspartate_Ammonia-Lyase"/>
</dbReference>
<dbReference type="GO" id="GO:0008797">
    <property type="term" value="F:aspartate ammonia-lyase activity"/>
    <property type="evidence" value="ECO:0007669"/>
    <property type="project" value="UniProtKB-EC"/>
</dbReference>
<evidence type="ECO:0000313" key="3">
    <source>
        <dbReference type="Proteomes" id="UP000249005"/>
    </source>
</evidence>
<evidence type="ECO:0000259" key="1">
    <source>
        <dbReference type="Pfam" id="PF00206"/>
    </source>
</evidence>
<dbReference type="GO" id="GO:0005829">
    <property type="term" value="C:cytosol"/>
    <property type="evidence" value="ECO:0007669"/>
    <property type="project" value="TreeGrafter"/>
</dbReference>
<dbReference type="OrthoDB" id="9802809at2"/>
<dbReference type="FunFam" id="1.10.275.10:FF:000001">
    <property type="entry name" value="Fumarate hydratase, mitochondrial"/>
    <property type="match status" value="1"/>
</dbReference>
<dbReference type="RefSeq" id="WP_111739941.1">
    <property type="nucleotide sequence ID" value="NZ_LR698987.1"/>
</dbReference>
<dbReference type="InterPro" id="IPR008948">
    <property type="entry name" value="L-Aspartase-like"/>
</dbReference>
<dbReference type="SUPFAM" id="SSF48557">
    <property type="entry name" value="L-aspartase-like"/>
    <property type="match status" value="1"/>
</dbReference>
<dbReference type="EC" id="4.3.1.1" evidence="2"/>
<accession>A0A2X4XGX8</accession>
<dbReference type="InterPro" id="IPR022761">
    <property type="entry name" value="Fumarate_lyase_N"/>
</dbReference>
<reference evidence="2 3" key="1">
    <citation type="submission" date="2018-06" db="EMBL/GenBank/DDBJ databases">
        <authorList>
            <consortium name="Pathogen Informatics"/>
            <person name="Doyle S."/>
        </authorList>
    </citation>
    <scope>NUCLEOTIDE SEQUENCE [LARGE SCALE GENOMIC DNA]</scope>
    <source>
        <strain evidence="2 3">NCTC12151</strain>
    </source>
</reference>
<keyword evidence="3" id="KW-1185">Reference proteome</keyword>
<dbReference type="AlphaFoldDB" id="A0A2X4XGX8"/>
<dbReference type="GO" id="GO:0006531">
    <property type="term" value="P:aspartate metabolic process"/>
    <property type="evidence" value="ECO:0007669"/>
    <property type="project" value="TreeGrafter"/>
</dbReference>
<dbReference type="PRINTS" id="PR00149">
    <property type="entry name" value="FUMRATELYASE"/>
</dbReference>
<dbReference type="PANTHER" id="PTHR42696:SF2">
    <property type="entry name" value="ASPARTATE AMMONIA-LYASE"/>
    <property type="match status" value="1"/>
</dbReference>
<dbReference type="InterPro" id="IPR000362">
    <property type="entry name" value="Fumarate_lyase_fam"/>
</dbReference>
<feature type="domain" description="Fumarate lyase N-terminal" evidence="1">
    <location>
        <begin position="9"/>
        <end position="336"/>
    </location>
</feature>
<gene>
    <name evidence="2" type="primary">aspA_1</name>
    <name evidence="2" type="ORF">NCTC12151_01347</name>
</gene>